<dbReference type="GO" id="GO:0030170">
    <property type="term" value="F:pyridoxal phosphate binding"/>
    <property type="evidence" value="ECO:0007669"/>
    <property type="project" value="InterPro"/>
</dbReference>
<keyword evidence="4 8" id="KW-0808">Transferase</keyword>
<comment type="similarity">
    <text evidence="2">Belongs to the class-I pyridoxal-phosphate-dependent aminotransferase family.</text>
</comment>
<dbReference type="PANTHER" id="PTHR42790:SF1">
    <property type="entry name" value="AROMATIC AMINO ACID AMINOTRANSFERASE, HYPOTHETICAL (EUROFUNG)"/>
    <property type="match status" value="1"/>
</dbReference>
<protein>
    <submittedName>
        <fullName evidence="8">Aromatic amino acid aminotransferase</fullName>
    </submittedName>
</protein>
<dbReference type="CDD" id="cd00609">
    <property type="entry name" value="AAT_like"/>
    <property type="match status" value="1"/>
</dbReference>
<dbReference type="GO" id="GO:1901605">
    <property type="term" value="P:alpha-amino acid metabolic process"/>
    <property type="evidence" value="ECO:0007669"/>
    <property type="project" value="TreeGrafter"/>
</dbReference>
<dbReference type="InterPro" id="IPR004839">
    <property type="entry name" value="Aminotransferase_I/II_large"/>
</dbReference>
<dbReference type="GO" id="GO:0008483">
    <property type="term" value="F:transaminase activity"/>
    <property type="evidence" value="ECO:0007669"/>
    <property type="project" value="UniProtKB-KW"/>
</dbReference>
<feature type="domain" description="Aminotransferase class I/classII large" evidence="7">
    <location>
        <begin position="384"/>
        <end position="451"/>
    </location>
</feature>
<gene>
    <name evidence="8" type="ORF">FLAG1_03815</name>
</gene>
<evidence type="ECO:0000259" key="7">
    <source>
        <dbReference type="Pfam" id="PF00155"/>
    </source>
</evidence>
<sequence>MAPSTSSKARSESNATVISSVTATTATKGAALKSLPSPKDLSHLFSVITRNRDQSEIKAFYKFMQIPGISNFAGGMPNAQYFPFETLEAQISKPDRWQPSANYPEQIEEPAPEPAPTAPTSSLHGFISHINKKGKNIINKDNNKESDSHKKPTRIVIPKIVHETDPAKRVDLTTALQYGQVTGYPPLLSFIKQFTNQVLYPDIPYKGGVDVILNNGSTDGFAKVLQLLVDPWYEGLHPTSERQGMICETFVFGNIITQAKPLGINIVPIEIDDQGMVVEGPGGLREVLENWDPENGLLPHFLYTVTMGDNPSSGVVGIRRRREIYALASKFDIIIVEDDPYWFLQFPSAALHEAKARGYGKPQDTQLPKPAIKSGYEFIDSLARSYLSMDVDGRVIRLDTFSKTIAPGARLGYITAQPAIIERLTRIAETGTGQPSGFVQALVAQTLLGPHSSTLQRFFSLPPSKKSSFTGWKLDGWVRWLEGLRGEYERRMIRMCKTLEENAFQLNSSTPSSPDSDWNIITKTRLMDFDWPRGGMFLWVRVHFEKHPLYQAKVGRKSLPIIDGPALSKAFLIHSTRAPHLVLGSPGTMFSATPQIRDERGWRYVRLCFAAESDENIDAGSLRFTKAVQSFFEIQEISEIQELLEELHG</sequence>
<evidence type="ECO:0000256" key="3">
    <source>
        <dbReference type="ARBA" id="ARBA00022576"/>
    </source>
</evidence>
<dbReference type="InterPro" id="IPR050859">
    <property type="entry name" value="Class-I_PLP-dep_aminotransf"/>
</dbReference>
<evidence type="ECO:0000313" key="8">
    <source>
        <dbReference type="EMBL" id="KPA43235.1"/>
    </source>
</evidence>
<proteinExistence type="inferred from homology"/>
<organism evidence="8 9">
    <name type="scientific">Fusarium langsethiae</name>
    <dbReference type="NCBI Taxonomy" id="179993"/>
    <lineage>
        <taxon>Eukaryota</taxon>
        <taxon>Fungi</taxon>
        <taxon>Dikarya</taxon>
        <taxon>Ascomycota</taxon>
        <taxon>Pezizomycotina</taxon>
        <taxon>Sordariomycetes</taxon>
        <taxon>Hypocreomycetidae</taxon>
        <taxon>Hypocreales</taxon>
        <taxon>Nectriaceae</taxon>
        <taxon>Fusarium</taxon>
    </lineage>
</organism>
<keyword evidence="9" id="KW-1185">Reference proteome</keyword>
<name>A0A0N0V7I6_FUSLA</name>
<dbReference type="Pfam" id="PF00155">
    <property type="entry name" value="Aminotran_1_2"/>
    <property type="match status" value="1"/>
</dbReference>
<dbReference type="InterPro" id="IPR015421">
    <property type="entry name" value="PyrdxlP-dep_Trfase_major"/>
</dbReference>
<dbReference type="EMBL" id="JXCE01000046">
    <property type="protein sequence ID" value="KPA43235.1"/>
    <property type="molecule type" value="Genomic_DNA"/>
</dbReference>
<feature type="region of interest" description="Disordered" evidence="6">
    <location>
        <begin position="96"/>
        <end position="125"/>
    </location>
</feature>
<evidence type="ECO:0000256" key="2">
    <source>
        <dbReference type="ARBA" id="ARBA00007441"/>
    </source>
</evidence>
<keyword evidence="5" id="KW-0663">Pyridoxal phosphate</keyword>
<dbReference type="OrthoDB" id="691673at2759"/>
<dbReference type="SUPFAM" id="SSF53383">
    <property type="entry name" value="PLP-dependent transferases"/>
    <property type="match status" value="1"/>
</dbReference>
<evidence type="ECO:0000256" key="5">
    <source>
        <dbReference type="ARBA" id="ARBA00022898"/>
    </source>
</evidence>
<comment type="cofactor">
    <cofactor evidence="1">
        <name>pyridoxal 5'-phosphate</name>
        <dbReference type="ChEBI" id="CHEBI:597326"/>
    </cofactor>
</comment>
<dbReference type="Proteomes" id="UP000037904">
    <property type="component" value="Unassembled WGS sequence"/>
</dbReference>
<dbReference type="AlphaFoldDB" id="A0A0N0V7I6"/>
<dbReference type="InterPro" id="IPR015424">
    <property type="entry name" value="PyrdxlP-dep_Trfase"/>
</dbReference>
<reference evidence="8 9" key="1">
    <citation type="submission" date="2015-04" db="EMBL/GenBank/DDBJ databases">
        <title>The draft genome sequence of Fusarium langsethiae, a T-2/HT-2 mycotoxin producer.</title>
        <authorList>
            <person name="Lysoe E."/>
            <person name="Divon H.H."/>
            <person name="Terzi V."/>
            <person name="Orru L."/>
            <person name="Lamontanara A."/>
            <person name="Kolseth A.-K."/>
            <person name="Frandsen R.J."/>
            <person name="Nielsen K."/>
            <person name="Thrane U."/>
        </authorList>
    </citation>
    <scope>NUCLEOTIDE SEQUENCE [LARGE SCALE GENOMIC DNA]</scope>
    <source>
        <strain evidence="8 9">Fl201059</strain>
    </source>
</reference>
<dbReference type="PANTHER" id="PTHR42790">
    <property type="entry name" value="AMINOTRANSFERASE"/>
    <property type="match status" value="1"/>
</dbReference>
<comment type="caution">
    <text evidence="8">The sequence shown here is derived from an EMBL/GenBank/DDBJ whole genome shotgun (WGS) entry which is preliminary data.</text>
</comment>
<dbReference type="Gene3D" id="3.40.640.10">
    <property type="entry name" value="Type I PLP-dependent aspartate aminotransferase-like (Major domain)"/>
    <property type="match status" value="1"/>
</dbReference>
<evidence type="ECO:0000313" key="9">
    <source>
        <dbReference type="Proteomes" id="UP000037904"/>
    </source>
</evidence>
<keyword evidence="3 8" id="KW-0032">Aminotransferase</keyword>
<evidence type="ECO:0000256" key="1">
    <source>
        <dbReference type="ARBA" id="ARBA00001933"/>
    </source>
</evidence>
<evidence type="ECO:0000256" key="4">
    <source>
        <dbReference type="ARBA" id="ARBA00022679"/>
    </source>
</evidence>
<accession>A0A0N0V7I6</accession>
<evidence type="ECO:0000256" key="6">
    <source>
        <dbReference type="SAM" id="MobiDB-lite"/>
    </source>
</evidence>